<name>A0AAN7QUS9_9MYRT</name>
<dbReference type="Proteomes" id="UP001345219">
    <property type="component" value="Chromosome 18"/>
</dbReference>
<dbReference type="EMBL" id="JAXIOK010000003">
    <property type="protein sequence ID" value="KAK4776043.1"/>
    <property type="molecule type" value="Genomic_DNA"/>
</dbReference>
<reference evidence="1 2" key="1">
    <citation type="journal article" date="2023" name="Hortic Res">
        <title>Pangenome of water caltrop reveals structural variations and asymmetric subgenome divergence after allopolyploidization.</title>
        <authorList>
            <person name="Zhang X."/>
            <person name="Chen Y."/>
            <person name="Wang L."/>
            <person name="Yuan Y."/>
            <person name="Fang M."/>
            <person name="Shi L."/>
            <person name="Lu R."/>
            <person name="Comes H.P."/>
            <person name="Ma Y."/>
            <person name="Chen Y."/>
            <person name="Huang G."/>
            <person name="Zhou Y."/>
            <person name="Zheng Z."/>
            <person name="Qiu Y."/>
        </authorList>
    </citation>
    <scope>NUCLEOTIDE SEQUENCE [LARGE SCALE GENOMIC DNA]</scope>
    <source>
        <tissue evidence="1">Roots</tissue>
    </source>
</reference>
<sequence>MRGSKIYIMNEELRGGVKYPLINPFWVLWKMGDFSLSWDRLLTCAISGFAQKSVLSICILGTQNDRLLFLFSFCMRQELSLMHCHTVAFLGSSVESPMINSCSKSMENSIFCYLVYIYHNLLLRFEIFMNIYCLPRLQEKGSLNLVIFRSFLSNGQLA</sequence>
<accession>A0AAN7QUS9</accession>
<protein>
    <submittedName>
        <fullName evidence="1">Uncharacterized protein</fullName>
    </submittedName>
</protein>
<comment type="caution">
    <text evidence="1">The sequence shown here is derived from an EMBL/GenBank/DDBJ whole genome shotgun (WGS) entry which is preliminary data.</text>
</comment>
<evidence type="ECO:0000313" key="1">
    <source>
        <dbReference type="EMBL" id="KAK4776043.1"/>
    </source>
</evidence>
<keyword evidence="2" id="KW-1185">Reference proteome</keyword>
<proteinExistence type="predicted"/>
<dbReference type="AlphaFoldDB" id="A0AAN7QUS9"/>
<organism evidence="1 2">
    <name type="scientific">Trapa incisa</name>
    <dbReference type="NCBI Taxonomy" id="236973"/>
    <lineage>
        <taxon>Eukaryota</taxon>
        <taxon>Viridiplantae</taxon>
        <taxon>Streptophyta</taxon>
        <taxon>Embryophyta</taxon>
        <taxon>Tracheophyta</taxon>
        <taxon>Spermatophyta</taxon>
        <taxon>Magnoliopsida</taxon>
        <taxon>eudicotyledons</taxon>
        <taxon>Gunneridae</taxon>
        <taxon>Pentapetalae</taxon>
        <taxon>rosids</taxon>
        <taxon>malvids</taxon>
        <taxon>Myrtales</taxon>
        <taxon>Lythraceae</taxon>
        <taxon>Trapa</taxon>
    </lineage>
</organism>
<gene>
    <name evidence="1" type="ORF">SAY87_024004</name>
</gene>
<evidence type="ECO:0000313" key="2">
    <source>
        <dbReference type="Proteomes" id="UP001345219"/>
    </source>
</evidence>